<dbReference type="GO" id="GO:0000150">
    <property type="term" value="F:DNA strand exchange activity"/>
    <property type="evidence" value="ECO:0007669"/>
    <property type="project" value="TreeGrafter"/>
</dbReference>
<protein>
    <submittedName>
        <fullName evidence="5">DNA recombination and repair protein, RecA-like</fullName>
    </submittedName>
</protein>
<dbReference type="InterPro" id="IPR013632">
    <property type="entry name" value="Rad51_C"/>
</dbReference>
<dbReference type="GO" id="GO:0042148">
    <property type="term" value="P:DNA strand invasion"/>
    <property type="evidence" value="ECO:0007669"/>
    <property type="project" value="TreeGrafter"/>
</dbReference>
<feature type="domain" description="RecA family profile 1" evidence="4">
    <location>
        <begin position="114"/>
        <end position="281"/>
    </location>
</feature>
<dbReference type="InterPro" id="IPR016467">
    <property type="entry name" value="DNA_recomb/repair_RecA-like"/>
</dbReference>
<dbReference type="Pfam" id="PF14520">
    <property type="entry name" value="HHH_5"/>
    <property type="match status" value="1"/>
</dbReference>
<keyword evidence="1" id="KW-0547">Nucleotide-binding</keyword>
<dbReference type="Gene3D" id="3.40.50.300">
    <property type="entry name" value="P-loop containing nucleotide triphosphate hydrolases"/>
    <property type="match status" value="1"/>
</dbReference>
<evidence type="ECO:0000256" key="1">
    <source>
        <dbReference type="ARBA" id="ARBA00022741"/>
    </source>
</evidence>
<evidence type="ECO:0000259" key="4">
    <source>
        <dbReference type="PROSITE" id="PS50162"/>
    </source>
</evidence>
<dbReference type="SMART" id="SM00382">
    <property type="entry name" value="AAA"/>
    <property type="match status" value="1"/>
</dbReference>
<dbReference type="Proteomes" id="UP000265618">
    <property type="component" value="Unassembled WGS sequence"/>
</dbReference>
<dbReference type="GO" id="GO:0000730">
    <property type="term" value="P:DNA recombinase assembly"/>
    <property type="evidence" value="ECO:0007669"/>
    <property type="project" value="TreeGrafter"/>
</dbReference>
<evidence type="ECO:0000313" key="6">
    <source>
        <dbReference type="Proteomes" id="UP000265618"/>
    </source>
</evidence>
<dbReference type="GO" id="GO:0003697">
    <property type="term" value="F:single-stranded DNA binding"/>
    <property type="evidence" value="ECO:0007669"/>
    <property type="project" value="TreeGrafter"/>
</dbReference>
<dbReference type="PANTHER" id="PTHR22942">
    <property type="entry name" value="RECA/RAD51/RADA DNA STRAND-PAIRING FAMILY MEMBER"/>
    <property type="match status" value="1"/>
</dbReference>
<keyword evidence="6" id="KW-1185">Reference proteome</keyword>
<sequence>MIHPHTYPESLWRPSVDSLPRDRPIVDMAPRQRARIYTPLETILQEGVTSHIISKLREGGVHSVERIAMITPQALVRVKGMSEKRVEAIREAAKERLHTHSFISGTECMEKVANTYHVSTGCVAVDTILGGGIESRGVTEVYGEYRTGKTQLCHTLAVTAQMGENGGKVMYIDTQGTFRPKRLEPIAQRFGLEFDSVLENIVYARVYTHTHLMEMITPMSTAMAQEEVRLVVVDSATAPFFVDLPGRRNHSEREEKLSVYLSSLMKLSCEFNVPVLVTNQVTMDTDNTSGRYRQNKPVGENVVGHSVTTRLRFGRFLSGDYRWSRSCCVLHSPGLPEECADLQISDGGVTDIDN</sequence>
<organism evidence="5 6">
    <name type="scientific">Kipferlia bialata</name>
    <dbReference type="NCBI Taxonomy" id="797122"/>
    <lineage>
        <taxon>Eukaryota</taxon>
        <taxon>Metamonada</taxon>
        <taxon>Carpediemonas-like organisms</taxon>
        <taxon>Kipferlia</taxon>
    </lineage>
</organism>
<dbReference type="Pfam" id="PF08423">
    <property type="entry name" value="Rad51"/>
    <property type="match status" value="1"/>
</dbReference>
<dbReference type="InterPro" id="IPR010995">
    <property type="entry name" value="DNA_repair_Rad51/TF_NusA_a-hlx"/>
</dbReference>
<keyword evidence="3" id="KW-0238">DNA-binding</keyword>
<reference evidence="5 6" key="1">
    <citation type="journal article" date="2018" name="PLoS ONE">
        <title>The draft genome of Kipferlia bialata reveals reductive genome evolution in fornicate parasites.</title>
        <authorList>
            <person name="Tanifuji G."/>
            <person name="Takabayashi S."/>
            <person name="Kume K."/>
            <person name="Takagi M."/>
            <person name="Nakayama T."/>
            <person name="Kamikawa R."/>
            <person name="Inagaki Y."/>
            <person name="Hashimoto T."/>
        </authorList>
    </citation>
    <scope>NUCLEOTIDE SEQUENCE [LARGE SCALE GENOMIC DNA]</scope>
    <source>
        <strain evidence="5">NY0173</strain>
    </source>
</reference>
<dbReference type="GO" id="GO:0007131">
    <property type="term" value="P:reciprocal meiotic recombination"/>
    <property type="evidence" value="ECO:0007669"/>
    <property type="project" value="TreeGrafter"/>
</dbReference>
<dbReference type="PROSITE" id="PS50162">
    <property type="entry name" value="RECA_2"/>
    <property type="match status" value="1"/>
</dbReference>
<dbReference type="GO" id="GO:0005524">
    <property type="term" value="F:ATP binding"/>
    <property type="evidence" value="ECO:0007669"/>
    <property type="project" value="UniProtKB-KW"/>
</dbReference>
<proteinExistence type="predicted"/>
<gene>
    <name evidence="5" type="ORF">KIPB_000494</name>
</gene>
<name>A0A9K3CP70_9EUKA</name>
<dbReference type="GO" id="GO:0070192">
    <property type="term" value="P:chromosome organization involved in meiotic cell cycle"/>
    <property type="evidence" value="ECO:0007669"/>
    <property type="project" value="TreeGrafter"/>
</dbReference>
<dbReference type="GO" id="GO:0140664">
    <property type="term" value="F:ATP-dependent DNA damage sensor activity"/>
    <property type="evidence" value="ECO:0007669"/>
    <property type="project" value="InterPro"/>
</dbReference>
<evidence type="ECO:0000313" key="5">
    <source>
        <dbReference type="EMBL" id="GIQ79795.1"/>
    </source>
</evidence>
<comment type="caution">
    <text evidence="5">The sequence shown here is derived from an EMBL/GenBank/DDBJ whole genome shotgun (WGS) entry which is preliminary data.</text>
</comment>
<dbReference type="GO" id="GO:0006312">
    <property type="term" value="P:mitotic recombination"/>
    <property type="evidence" value="ECO:0007669"/>
    <property type="project" value="TreeGrafter"/>
</dbReference>
<dbReference type="OrthoDB" id="10251254at2759"/>
<dbReference type="SUPFAM" id="SSF47794">
    <property type="entry name" value="Rad51 N-terminal domain-like"/>
    <property type="match status" value="1"/>
</dbReference>
<accession>A0A9K3CP70</accession>
<dbReference type="GO" id="GO:0003690">
    <property type="term" value="F:double-stranded DNA binding"/>
    <property type="evidence" value="ECO:0007669"/>
    <property type="project" value="TreeGrafter"/>
</dbReference>
<dbReference type="PIRSF" id="PIRSF005856">
    <property type="entry name" value="Rad51"/>
    <property type="match status" value="1"/>
</dbReference>
<dbReference type="EMBL" id="BDIP01000056">
    <property type="protein sequence ID" value="GIQ79795.1"/>
    <property type="molecule type" value="Genomic_DNA"/>
</dbReference>
<dbReference type="PANTHER" id="PTHR22942:SF30">
    <property type="entry name" value="MEIOTIC RECOMBINATION PROTEIN DMC1_LIM15 HOMOLOG"/>
    <property type="match status" value="1"/>
</dbReference>
<evidence type="ECO:0000256" key="2">
    <source>
        <dbReference type="ARBA" id="ARBA00022840"/>
    </source>
</evidence>
<dbReference type="AlphaFoldDB" id="A0A9K3CP70"/>
<dbReference type="NCBIfam" id="NF003301">
    <property type="entry name" value="PRK04301.1"/>
    <property type="match status" value="1"/>
</dbReference>
<dbReference type="InterPro" id="IPR020588">
    <property type="entry name" value="RecA_ATP-bd"/>
</dbReference>
<dbReference type="InterPro" id="IPR003593">
    <property type="entry name" value="AAA+_ATPase"/>
</dbReference>
<dbReference type="SUPFAM" id="SSF52540">
    <property type="entry name" value="P-loop containing nucleoside triphosphate hydrolases"/>
    <property type="match status" value="1"/>
</dbReference>
<evidence type="ECO:0000256" key="3">
    <source>
        <dbReference type="ARBA" id="ARBA00023125"/>
    </source>
</evidence>
<dbReference type="InterPro" id="IPR027417">
    <property type="entry name" value="P-loop_NTPase"/>
</dbReference>
<dbReference type="Gene3D" id="1.10.150.20">
    <property type="entry name" value="5' to 3' exonuclease, C-terminal subdomain"/>
    <property type="match status" value="1"/>
</dbReference>
<keyword evidence="2" id="KW-0067">ATP-binding</keyword>
<dbReference type="GO" id="GO:0000794">
    <property type="term" value="C:condensed nuclear chromosome"/>
    <property type="evidence" value="ECO:0007669"/>
    <property type="project" value="TreeGrafter"/>
</dbReference>